<dbReference type="KEGG" id="trg:TRUGW13939_09623"/>
<dbReference type="AlphaFoldDB" id="A0A7H8R7U6"/>
<feature type="domain" description="Rho-GAP" evidence="4">
    <location>
        <begin position="467"/>
        <end position="665"/>
    </location>
</feature>
<dbReference type="SUPFAM" id="SSF48350">
    <property type="entry name" value="GTPase activation domain, GAP"/>
    <property type="match status" value="1"/>
</dbReference>
<keyword evidence="1" id="KW-0175">Coiled coil</keyword>
<dbReference type="PROSITE" id="PS50238">
    <property type="entry name" value="RHOGAP"/>
    <property type="match status" value="1"/>
</dbReference>
<dbReference type="Pfam" id="PF00611">
    <property type="entry name" value="FCH"/>
    <property type="match status" value="1"/>
</dbReference>
<dbReference type="SMART" id="SM00324">
    <property type="entry name" value="RhoGAP"/>
    <property type="match status" value="1"/>
</dbReference>
<dbReference type="Gene3D" id="1.10.555.10">
    <property type="entry name" value="Rho GTPase activation protein"/>
    <property type="match status" value="1"/>
</dbReference>
<sequence>MPGFADSFWTPDYASGLGVLYTKLQQGVAENRQLLTVASLRADAEGAYSARLGDIAPSVDRISTGFSRDEGASVKKAYDGIRTEMVEASKNHQKISANIRELVVTPFGRWCDQHAARIQNSHDDLQARIKDHMKQTELVKKLRSQYFNKCRLVEDLEEENKLAFQSPEATSPQGKPSPPKIVFTDPEPNEPEFFEIGDRSYTTEEITKILSDILNTIKMGDVKVPILGTYQNISSGADIVEYFQKNLGASSVSYAERIGQDMVDIGFLRLIGNMGSTFANSSRMNYQWRSRVFQLTGFPENKKPLLRMTSVMSNDDNAGSPTIASVSEMFAGWNPLNNPHPDETPAEKLHREAHESDERYKAAVIKLDQIRCMLEEEIIDHLRFMERCELDRLKAIKSVVLDFSGAVSNVIPGLQSTVDHMMLYQETIQPLGDLRYMLENYRTGGFVPKVQPYENYYGSVGDQIFGVDLEARARADKKRVPVLITNILTFLDNHYPDLEGDETRRAIWLHDVPLAATHHLRQALNSSTGDHRAILDKYEIPIVASVLKLYLLELPDSLVSSQVYEIVKTIYSTTANETTEEGRIKVLQSTLGQLRLNNIATLDALMTHFTRLIELTSADETYVSTLAQALSPCILRPRFESTLTMNERHSYRLIRDLFEHKDAIFGELKRQSSASAFGAGAAAARPRAISTDESNRRAAMEARNRAIASRSRATSPAHTTRHRRDRSTDGSAGRFPINVGSPQSADRKARQSLDVPNAAALHGGAAEEEQPAKPVETTEANGATTAEDDKAEAEVTTPDEQGPTGGDPEGSPPPTAHAESVGKRDSLNRGRNVRRAGGSHHVSESTDETDSAAAAEADMKGVTLEDKPMEDFA</sequence>
<dbReference type="InterPro" id="IPR000591">
    <property type="entry name" value="DEP_dom"/>
</dbReference>
<evidence type="ECO:0008006" key="8">
    <source>
        <dbReference type="Google" id="ProtNLM"/>
    </source>
</evidence>
<feature type="domain" description="F-BAR" evidence="5">
    <location>
        <begin position="2"/>
        <end position="433"/>
    </location>
</feature>
<dbReference type="OrthoDB" id="2155291at2759"/>
<dbReference type="PANTHER" id="PTHR23065:SF17">
    <property type="entry name" value="RHO-GTPASE-ACTIVATING PROTEIN RGD2"/>
    <property type="match status" value="1"/>
</dbReference>
<protein>
    <recommendedName>
        <fullName evidence="8">Rho-GAP domain-containing protein</fullName>
    </recommendedName>
</protein>
<feature type="compositionally biased region" description="Low complexity" evidence="2">
    <location>
        <begin position="705"/>
        <end position="718"/>
    </location>
</feature>
<keyword evidence="7" id="KW-1185">Reference proteome</keyword>
<dbReference type="Gene3D" id="1.20.1270.60">
    <property type="entry name" value="Arfaptin homology (AH) domain/BAR domain"/>
    <property type="match status" value="2"/>
</dbReference>
<name>A0A7H8R7U6_TALRU</name>
<feature type="compositionally biased region" description="Basic and acidic residues" evidence="2">
    <location>
        <begin position="693"/>
        <end position="704"/>
    </location>
</feature>
<evidence type="ECO:0000256" key="2">
    <source>
        <dbReference type="SAM" id="MobiDB-lite"/>
    </source>
</evidence>
<dbReference type="GO" id="GO:0005096">
    <property type="term" value="F:GTPase activator activity"/>
    <property type="evidence" value="ECO:0007669"/>
    <property type="project" value="TreeGrafter"/>
</dbReference>
<reference evidence="7" key="1">
    <citation type="submission" date="2020-06" db="EMBL/GenBank/DDBJ databases">
        <title>A chromosome-scale genome assembly of Talaromyces rugulosus W13939.</title>
        <authorList>
            <person name="Wang B."/>
            <person name="Guo L."/>
            <person name="Ye K."/>
            <person name="Wang L."/>
        </authorList>
    </citation>
    <scope>NUCLEOTIDE SEQUENCE [LARGE SCALE GENOMIC DNA]</scope>
    <source>
        <strain evidence="7">W13939</strain>
    </source>
</reference>
<dbReference type="EMBL" id="CP055902">
    <property type="protein sequence ID" value="QKX62462.1"/>
    <property type="molecule type" value="Genomic_DNA"/>
</dbReference>
<dbReference type="InterPro" id="IPR036390">
    <property type="entry name" value="WH_DNA-bd_sf"/>
</dbReference>
<dbReference type="InterPro" id="IPR008936">
    <property type="entry name" value="Rho_GTPase_activation_prot"/>
</dbReference>
<dbReference type="PROSITE" id="PS50186">
    <property type="entry name" value="DEP"/>
    <property type="match status" value="1"/>
</dbReference>
<evidence type="ECO:0000256" key="1">
    <source>
        <dbReference type="PROSITE-ProRule" id="PRU01077"/>
    </source>
</evidence>
<dbReference type="SUPFAM" id="SSF46785">
    <property type="entry name" value="Winged helix' DNA-binding domain"/>
    <property type="match status" value="1"/>
</dbReference>
<evidence type="ECO:0000313" key="7">
    <source>
        <dbReference type="Proteomes" id="UP000509510"/>
    </source>
</evidence>
<dbReference type="FunFam" id="1.20.1270.60:FF:000050">
    <property type="entry name" value="RhoGAP and Fes/CIP4 domain protein"/>
    <property type="match status" value="1"/>
</dbReference>
<evidence type="ECO:0000259" key="4">
    <source>
        <dbReference type="PROSITE" id="PS50238"/>
    </source>
</evidence>
<accession>A0A7H8R7U6</accession>
<dbReference type="GO" id="GO:0007010">
    <property type="term" value="P:cytoskeleton organization"/>
    <property type="evidence" value="ECO:0007669"/>
    <property type="project" value="TreeGrafter"/>
</dbReference>
<dbReference type="CDD" id="cd04399">
    <property type="entry name" value="RhoGAP_fRGD2"/>
    <property type="match status" value="1"/>
</dbReference>
<dbReference type="RefSeq" id="XP_035348636.1">
    <property type="nucleotide sequence ID" value="XM_035492743.1"/>
</dbReference>
<dbReference type="PANTHER" id="PTHR23065">
    <property type="entry name" value="PROLINE-SERINE-THREONINE PHOSPHATASE INTERACTING PROTEIN 1"/>
    <property type="match status" value="1"/>
</dbReference>
<dbReference type="GO" id="GO:0000935">
    <property type="term" value="C:division septum"/>
    <property type="evidence" value="ECO:0007669"/>
    <property type="project" value="TreeGrafter"/>
</dbReference>
<dbReference type="FunFam" id="1.20.1270.60:FF:000073">
    <property type="entry name" value="RhoGAP and Fes/CIP4 domain protein"/>
    <property type="match status" value="1"/>
</dbReference>
<organism evidence="6 7">
    <name type="scientific">Talaromyces rugulosus</name>
    <name type="common">Penicillium rugulosum</name>
    <dbReference type="NCBI Taxonomy" id="121627"/>
    <lineage>
        <taxon>Eukaryota</taxon>
        <taxon>Fungi</taxon>
        <taxon>Dikarya</taxon>
        <taxon>Ascomycota</taxon>
        <taxon>Pezizomycotina</taxon>
        <taxon>Eurotiomycetes</taxon>
        <taxon>Eurotiomycetidae</taxon>
        <taxon>Eurotiales</taxon>
        <taxon>Trichocomaceae</taxon>
        <taxon>Talaromyces</taxon>
        <taxon>Talaromyces sect. Islandici</taxon>
    </lineage>
</organism>
<dbReference type="Proteomes" id="UP000509510">
    <property type="component" value="Chromosome V"/>
</dbReference>
<feature type="domain" description="DEP" evidence="3">
    <location>
        <begin position="229"/>
        <end position="297"/>
    </location>
</feature>
<dbReference type="FunFam" id="1.10.555.10:FF:000044">
    <property type="entry name" value="Rho-gtpase-activating protein 8"/>
    <property type="match status" value="1"/>
</dbReference>
<proteinExistence type="predicted"/>
<feature type="region of interest" description="Disordered" evidence="2">
    <location>
        <begin position="676"/>
        <end position="873"/>
    </location>
</feature>
<gene>
    <name evidence="6" type="ORF">TRUGW13939_09623</name>
</gene>
<dbReference type="GeneID" id="55997106"/>
<evidence type="ECO:0000313" key="6">
    <source>
        <dbReference type="EMBL" id="QKX62462.1"/>
    </source>
</evidence>
<evidence type="ECO:0000259" key="3">
    <source>
        <dbReference type="PROSITE" id="PS50186"/>
    </source>
</evidence>
<dbReference type="SMART" id="SM00055">
    <property type="entry name" value="FCH"/>
    <property type="match status" value="1"/>
</dbReference>
<dbReference type="PROSITE" id="PS51741">
    <property type="entry name" value="F_BAR"/>
    <property type="match status" value="1"/>
</dbReference>
<evidence type="ECO:0000259" key="5">
    <source>
        <dbReference type="PROSITE" id="PS51741"/>
    </source>
</evidence>
<dbReference type="GO" id="GO:0007264">
    <property type="term" value="P:small GTPase-mediated signal transduction"/>
    <property type="evidence" value="ECO:0007669"/>
    <property type="project" value="TreeGrafter"/>
</dbReference>
<dbReference type="SUPFAM" id="SSF103657">
    <property type="entry name" value="BAR/IMD domain-like"/>
    <property type="match status" value="1"/>
</dbReference>
<dbReference type="InterPro" id="IPR031160">
    <property type="entry name" value="F_BAR_dom"/>
</dbReference>
<feature type="region of interest" description="Disordered" evidence="2">
    <location>
        <begin position="164"/>
        <end position="188"/>
    </location>
</feature>
<dbReference type="InterPro" id="IPR027267">
    <property type="entry name" value="AH/BAR_dom_sf"/>
</dbReference>
<dbReference type="InterPro" id="IPR001060">
    <property type="entry name" value="FCH_dom"/>
</dbReference>
<dbReference type="InterPro" id="IPR000198">
    <property type="entry name" value="RhoGAP_dom"/>
</dbReference>
<feature type="compositionally biased region" description="Basic and acidic residues" evidence="2">
    <location>
        <begin position="857"/>
        <end position="873"/>
    </location>
</feature>
<dbReference type="GO" id="GO:0005737">
    <property type="term" value="C:cytoplasm"/>
    <property type="evidence" value="ECO:0007669"/>
    <property type="project" value="TreeGrafter"/>
</dbReference>
<dbReference type="GO" id="GO:0005886">
    <property type="term" value="C:plasma membrane"/>
    <property type="evidence" value="ECO:0007669"/>
    <property type="project" value="TreeGrafter"/>
</dbReference>
<dbReference type="Pfam" id="PF00620">
    <property type="entry name" value="RhoGAP"/>
    <property type="match status" value="1"/>
</dbReference>
<dbReference type="Pfam" id="PF00610">
    <property type="entry name" value="DEP"/>
    <property type="match status" value="1"/>
</dbReference>